<dbReference type="PANTHER" id="PTHR30595:SF6">
    <property type="entry name" value="SCHLAFEN ALBA-2 DOMAIN-CONTAINING PROTEIN"/>
    <property type="match status" value="1"/>
</dbReference>
<comment type="caution">
    <text evidence="2">The sequence shown here is derived from an EMBL/GenBank/DDBJ whole genome shotgun (WGS) entry which is preliminary data.</text>
</comment>
<proteinExistence type="predicted"/>
<organism evidence="2">
    <name type="scientific">marine sediment metagenome</name>
    <dbReference type="NCBI Taxonomy" id="412755"/>
    <lineage>
        <taxon>unclassified sequences</taxon>
        <taxon>metagenomes</taxon>
        <taxon>ecological metagenomes</taxon>
    </lineage>
</organism>
<evidence type="ECO:0000313" key="2">
    <source>
        <dbReference type="EMBL" id="GAI23070.1"/>
    </source>
</evidence>
<dbReference type="Pfam" id="PF04326">
    <property type="entry name" value="SLFN_AlbA_2"/>
    <property type="match status" value="1"/>
</dbReference>
<dbReference type="AlphaFoldDB" id="X1N8B1"/>
<sequence length="184" mass="21113">MVSKINLLFAELLRTTELRKVEFKERQYRLDNDVLKSHFVKDILCMANAPGEDGYILLGVREKPREVVGISNHHDSAVLAEIVTGVVEEPIHFEYFPLTHKGKRCVLLRIPSSPARPHWPKRDFGILRKHVFYTRRAAGNTEASTSEIREMFLSTIRVSDVARRRVAPTPHILDELASFDLGKR</sequence>
<protein>
    <recommendedName>
        <fullName evidence="1">Schlafen AlbA-2 domain-containing protein</fullName>
    </recommendedName>
</protein>
<dbReference type="InterPro" id="IPR038461">
    <property type="entry name" value="Schlafen_AlbA_2_dom_sf"/>
</dbReference>
<accession>X1N8B1</accession>
<dbReference type="PANTHER" id="PTHR30595">
    <property type="entry name" value="GLPR-RELATED TRANSCRIPTIONAL REPRESSOR"/>
    <property type="match status" value="1"/>
</dbReference>
<feature type="domain" description="Schlafen AlbA-2" evidence="1">
    <location>
        <begin position="18"/>
        <end position="143"/>
    </location>
</feature>
<dbReference type="EMBL" id="BARV01017414">
    <property type="protein sequence ID" value="GAI23070.1"/>
    <property type="molecule type" value="Genomic_DNA"/>
</dbReference>
<name>X1N8B1_9ZZZZ</name>
<reference evidence="2" key="1">
    <citation type="journal article" date="2014" name="Front. Microbiol.">
        <title>High frequency of phylogenetically diverse reductive dehalogenase-homologous genes in deep subseafloor sedimentary metagenomes.</title>
        <authorList>
            <person name="Kawai M."/>
            <person name="Futagami T."/>
            <person name="Toyoda A."/>
            <person name="Takaki Y."/>
            <person name="Nishi S."/>
            <person name="Hori S."/>
            <person name="Arai W."/>
            <person name="Tsubouchi T."/>
            <person name="Morono Y."/>
            <person name="Uchiyama I."/>
            <person name="Ito T."/>
            <person name="Fujiyama A."/>
            <person name="Inagaki F."/>
            <person name="Takami H."/>
        </authorList>
    </citation>
    <scope>NUCLEOTIDE SEQUENCE</scope>
    <source>
        <strain evidence="2">Expedition CK06-06</strain>
    </source>
</reference>
<evidence type="ECO:0000259" key="1">
    <source>
        <dbReference type="Pfam" id="PF04326"/>
    </source>
</evidence>
<dbReference type="InterPro" id="IPR007421">
    <property type="entry name" value="Schlafen_AlbA_2_dom"/>
</dbReference>
<feature type="non-terminal residue" evidence="2">
    <location>
        <position position="184"/>
    </location>
</feature>
<gene>
    <name evidence="2" type="ORF">S06H3_29684</name>
</gene>
<dbReference type="Gene3D" id="3.30.950.30">
    <property type="entry name" value="Schlafen, AAA domain"/>
    <property type="match status" value="1"/>
</dbReference>